<keyword evidence="3" id="KW-1185">Reference proteome</keyword>
<dbReference type="Proteomes" id="UP000470771">
    <property type="component" value="Unassembled WGS sequence"/>
</dbReference>
<name>A0A6N9NP95_9FLAO</name>
<dbReference type="EMBL" id="WWNE01000012">
    <property type="protein sequence ID" value="NBG67100.1"/>
    <property type="molecule type" value="Genomic_DNA"/>
</dbReference>
<dbReference type="RefSeq" id="WP_160634048.1">
    <property type="nucleotide sequence ID" value="NZ_WWNE01000012.1"/>
</dbReference>
<dbReference type="AlphaFoldDB" id="A0A6N9NP95"/>
<accession>A0A6N9NP95</accession>
<protein>
    <recommendedName>
        <fullName evidence="4">Outer membrane protein beta-barrel domain-containing protein</fullName>
    </recommendedName>
</protein>
<feature type="signal peptide" evidence="1">
    <location>
        <begin position="1"/>
        <end position="19"/>
    </location>
</feature>
<sequence length="234" mass="25557">MKNFIITSLLLLLTSTLSAQLKNPHFVGLNAGISMPVGEYKNFDTARASAVNAGKYASLEAGIYISRFVGIGFNLGLYTNSINESEIKSEFEKQLITNNAIEVKADDWLNAYALTGLYLTIPIKKVRLDFKFLGGAVNSSQPLVTVTTNESGSVVVRESKVEDAIAFGINYGAHLRIPIISKLSLRLNAETFTSLPEFKKETTTYINGNKSITKENFEQTISVLNVGVGLCFSL</sequence>
<comment type="caution">
    <text evidence="2">The sequence shown here is derived from an EMBL/GenBank/DDBJ whole genome shotgun (WGS) entry which is preliminary data.</text>
</comment>
<evidence type="ECO:0008006" key="4">
    <source>
        <dbReference type="Google" id="ProtNLM"/>
    </source>
</evidence>
<reference evidence="2 3" key="1">
    <citation type="submission" date="2019-12" db="EMBL/GenBank/DDBJ databases">
        <authorList>
            <person name="Zhao J."/>
        </authorList>
    </citation>
    <scope>NUCLEOTIDE SEQUENCE [LARGE SCALE GENOMIC DNA]</scope>
    <source>
        <strain evidence="2 3">S-15</strain>
    </source>
</reference>
<gene>
    <name evidence="2" type="ORF">GQN54_13305</name>
</gene>
<evidence type="ECO:0000256" key="1">
    <source>
        <dbReference type="SAM" id="SignalP"/>
    </source>
</evidence>
<feature type="chain" id="PRO_5027002231" description="Outer membrane protein beta-barrel domain-containing protein" evidence="1">
    <location>
        <begin position="20"/>
        <end position="234"/>
    </location>
</feature>
<organism evidence="2 3">
    <name type="scientific">Acidiluteibacter ferrifornacis</name>
    <dbReference type="NCBI Taxonomy" id="2692424"/>
    <lineage>
        <taxon>Bacteria</taxon>
        <taxon>Pseudomonadati</taxon>
        <taxon>Bacteroidota</taxon>
        <taxon>Flavobacteriia</taxon>
        <taxon>Flavobacteriales</taxon>
        <taxon>Cryomorphaceae</taxon>
        <taxon>Acidiluteibacter</taxon>
    </lineage>
</organism>
<evidence type="ECO:0000313" key="3">
    <source>
        <dbReference type="Proteomes" id="UP000470771"/>
    </source>
</evidence>
<evidence type="ECO:0000313" key="2">
    <source>
        <dbReference type="EMBL" id="NBG67100.1"/>
    </source>
</evidence>
<proteinExistence type="predicted"/>
<keyword evidence="1" id="KW-0732">Signal</keyword>